<evidence type="ECO:0000259" key="12">
    <source>
        <dbReference type="Pfam" id="PF02223"/>
    </source>
</evidence>
<sequence>MFITFEGGDGAGKSTQIRRLAELLREGGHDVRVTFEPGEGDLGAELRRLMQHSGHIHARTEALLFAADRAEHVARIVRPALERGAIVLSDRYLDSSVAYQGAARELGTQEIRDLSLWATDGLLPDLTILFDLDPRIGAARRTGEPDRLEREPLAFHTRVRDNFLAAAAAEPERFVVIDAAREPETIAANVAAVVTARLKAGRP</sequence>
<feature type="binding site" evidence="11">
    <location>
        <begin position="7"/>
        <end position="14"/>
    </location>
    <ligand>
        <name>ATP</name>
        <dbReference type="ChEBI" id="CHEBI:30616"/>
    </ligand>
</feature>
<evidence type="ECO:0000256" key="5">
    <source>
        <dbReference type="ARBA" id="ARBA00022727"/>
    </source>
</evidence>
<dbReference type="SUPFAM" id="SSF52540">
    <property type="entry name" value="P-loop containing nucleoside triphosphate hydrolases"/>
    <property type="match status" value="1"/>
</dbReference>
<comment type="catalytic activity">
    <reaction evidence="9 11">
        <text>dTMP + ATP = dTDP + ADP</text>
        <dbReference type="Rhea" id="RHEA:13517"/>
        <dbReference type="ChEBI" id="CHEBI:30616"/>
        <dbReference type="ChEBI" id="CHEBI:58369"/>
        <dbReference type="ChEBI" id="CHEBI:63528"/>
        <dbReference type="ChEBI" id="CHEBI:456216"/>
        <dbReference type="EC" id="2.7.4.9"/>
    </reaction>
</comment>
<keyword evidence="5 11" id="KW-0545">Nucleotide biosynthesis</keyword>
<evidence type="ECO:0000256" key="3">
    <source>
        <dbReference type="ARBA" id="ARBA00017144"/>
    </source>
</evidence>
<dbReference type="AlphaFoldDB" id="A0A1H3ZIV8"/>
<evidence type="ECO:0000256" key="2">
    <source>
        <dbReference type="ARBA" id="ARBA00012980"/>
    </source>
</evidence>
<dbReference type="EC" id="2.7.4.9" evidence="2 11"/>
<evidence type="ECO:0000256" key="11">
    <source>
        <dbReference type="HAMAP-Rule" id="MF_00165"/>
    </source>
</evidence>
<dbReference type="PROSITE" id="PS01331">
    <property type="entry name" value="THYMIDYLATE_KINASE"/>
    <property type="match status" value="1"/>
</dbReference>
<evidence type="ECO:0000256" key="1">
    <source>
        <dbReference type="ARBA" id="ARBA00009776"/>
    </source>
</evidence>
<keyword evidence="14" id="KW-1185">Reference proteome</keyword>
<organism evidence="13 14">
    <name type="scientific">Bowdeniella nasicola</name>
    <dbReference type="NCBI Taxonomy" id="208480"/>
    <lineage>
        <taxon>Bacteria</taxon>
        <taxon>Bacillati</taxon>
        <taxon>Actinomycetota</taxon>
        <taxon>Actinomycetes</taxon>
        <taxon>Actinomycetales</taxon>
        <taxon>Actinomycetaceae</taxon>
        <taxon>Bowdeniella</taxon>
    </lineage>
</organism>
<evidence type="ECO:0000256" key="8">
    <source>
        <dbReference type="ARBA" id="ARBA00022840"/>
    </source>
</evidence>
<name>A0A1H3ZIV8_9ACTO</name>
<reference evidence="14" key="1">
    <citation type="submission" date="2016-10" db="EMBL/GenBank/DDBJ databases">
        <authorList>
            <person name="Varghese N."/>
            <person name="Submissions S."/>
        </authorList>
    </citation>
    <scope>NUCLEOTIDE SEQUENCE [LARGE SCALE GENOMIC DNA]</scope>
    <source>
        <strain evidence="14">KPR-1</strain>
    </source>
</reference>
<dbReference type="GO" id="GO:0005829">
    <property type="term" value="C:cytosol"/>
    <property type="evidence" value="ECO:0007669"/>
    <property type="project" value="TreeGrafter"/>
</dbReference>
<evidence type="ECO:0000313" key="13">
    <source>
        <dbReference type="EMBL" id="SEA23640.1"/>
    </source>
</evidence>
<dbReference type="Pfam" id="PF02223">
    <property type="entry name" value="Thymidylate_kin"/>
    <property type="match status" value="1"/>
</dbReference>
<dbReference type="EMBL" id="FNQV01000006">
    <property type="protein sequence ID" value="SEA23640.1"/>
    <property type="molecule type" value="Genomic_DNA"/>
</dbReference>
<dbReference type="PANTHER" id="PTHR10344:SF4">
    <property type="entry name" value="UMP-CMP KINASE 2, MITOCHONDRIAL"/>
    <property type="match status" value="1"/>
</dbReference>
<keyword evidence="8 11" id="KW-0067">ATP-binding</keyword>
<comment type="similarity">
    <text evidence="1 11">Belongs to the thymidylate kinase family.</text>
</comment>
<dbReference type="NCBIfam" id="TIGR00041">
    <property type="entry name" value="DTMP_kinase"/>
    <property type="match status" value="1"/>
</dbReference>
<evidence type="ECO:0000256" key="4">
    <source>
        <dbReference type="ARBA" id="ARBA00022679"/>
    </source>
</evidence>
<proteinExistence type="inferred from homology"/>
<dbReference type="RefSeq" id="WP_092563506.1">
    <property type="nucleotide sequence ID" value="NZ_FNQV01000006.1"/>
</dbReference>
<dbReference type="FunFam" id="3.40.50.300:FF:000225">
    <property type="entry name" value="Thymidylate kinase"/>
    <property type="match status" value="1"/>
</dbReference>
<dbReference type="GO" id="GO:0005524">
    <property type="term" value="F:ATP binding"/>
    <property type="evidence" value="ECO:0007669"/>
    <property type="project" value="UniProtKB-UniRule"/>
</dbReference>
<dbReference type="InterPro" id="IPR018095">
    <property type="entry name" value="Thymidylate_kin_CS"/>
</dbReference>
<dbReference type="GO" id="GO:0004798">
    <property type="term" value="F:dTMP kinase activity"/>
    <property type="evidence" value="ECO:0007669"/>
    <property type="project" value="UniProtKB-UniRule"/>
</dbReference>
<evidence type="ECO:0000256" key="6">
    <source>
        <dbReference type="ARBA" id="ARBA00022741"/>
    </source>
</evidence>
<feature type="domain" description="Thymidylate kinase-like" evidence="12">
    <location>
        <begin position="5"/>
        <end position="187"/>
    </location>
</feature>
<keyword evidence="6 11" id="KW-0547">Nucleotide-binding</keyword>
<dbReference type="InterPro" id="IPR027417">
    <property type="entry name" value="P-loop_NTPase"/>
</dbReference>
<dbReference type="GO" id="GO:0006233">
    <property type="term" value="P:dTDP biosynthetic process"/>
    <property type="evidence" value="ECO:0007669"/>
    <property type="project" value="InterPro"/>
</dbReference>
<evidence type="ECO:0000256" key="10">
    <source>
        <dbReference type="ARBA" id="ARBA00057735"/>
    </source>
</evidence>
<dbReference type="Proteomes" id="UP000199288">
    <property type="component" value="Unassembled WGS sequence"/>
</dbReference>
<evidence type="ECO:0000313" key="14">
    <source>
        <dbReference type="Proteomes" id="UP000199288"/>
    </source>
</evidence>
<keyword evidence="4 11" id="KW-0808">Transferase</keyword>
<dbReference type="GO" id="GO:0006227">
    <property type="term" value="P:dUDP biosynthetic process"/>
    <property type="evidence" value="ECO:0007669"/>
    <property type="project" value="TreeGrafter"/>
</dbReference>
<keyword evidence="7 11" id="KW-0418">Kinase</keyword>
<dbReference type="OrthoDB" id="9774907at2"/>
<dbReference type="CDD" id="cd01672">
    <property type="entry name" value="TMPK"/>
    <property type="match status" value="1"/>
</dbReference>
<comment type="function">
    <text evidence="10 11">Phosphorylation of dTMP to form dTDP in both de novo and salvage pathways of dTTP synthesis.</text>
</comment>
<dbReference type="InterPro" id="IPR018094">
    <property type="entry name" value="Thymidylate_kinase"/>
</dbReference>
<accession>A0A1H3ZIV8</accession>
<evidence type="ECO:0000256" key="9">
    <source>
        <dbReference type="ARBA" id="ARBA00048743"/>
    </source>
</evidence>
<protein>
    <recommendedName>
        <fullName evidence="3 11">Thymidylate kinase</fullName>
        <ecNumber evidence="2 11">2.7.4.9</ecNumber>
    </recommendedName>
    <alternativeName>
        <fullName evidence="11">dTMP kinase</fullName>
    </alternativeName>
</protein>
<dbReference type="InterPro" id="IPR039430">
    <property type="entry name" value="Thymidylate_kin-like_dom"/>
</dbReference>
<dbReference type="PANTHER" id="PTHR10344">
    <property type="entry name" value="THYMIDYLATE KINASE"/>
    <property type="match status" value="1"/>
</dbReference>
<evidence type="ECO:0000256" key="7">
    <source>
        <dbReference type="ARBA" id="ARBA00022777"/>
    </source>
</evidence>
<dbReference type="HAMAP" id="MF_00165">
    <property type="entry name" value="Thymidylate_kinase"/>
    <property type="match status" value="1"/>
</dbReference>
<dbReference type="Gene3D" id="3.40.50.300">
    <property type="entry name" value="P-loop containing nucleotide triphosphate hydrolases"/>
    <property type="match status" value="1"/>
</dbReference>
<gene>
    <name evidence="11" type="primary">tmk</name>
    <name evidence="13" type="ORF">SAMN02910418_01170</name>
</gene>
<dbReference type="GO" id="GO:0006235">
    <property type="term" value="P:dTTP biosynthetic process"/>
    <property type="evidence" value="ECO:0007669"/>
    <property type="project" value="UniProtKB-UniRule"/>
</dbReference>